<name>A0ABR4P1Y5_9HELO</name>
<dbReference type="InterPro" id="IPR024688">
    <property type="entry name" value="Mac_dom"/>
</dbReference>
<reference evidence="4 5" key="1">
    <citation type="submission" date="2024-06" db="EMBL/GenBank/DDBJ databases">
        <title>Complete genome of Phlyctema vagabunda strain 19-DSS-EL-015.</title>
        <authorList>
            <person name="Fiorenzani C."/>
        </authorList>
    </citation>
    <scope>NUCLEOTIDE SEQUENCE [LARGE SCALE GENOMIC DNA]</scope>
    <source>
        <strain evidence="4 5">19-DSS-EL-015</strain>
    </source>
</reference>
<comment type="caution">
    <text evidence="4">The sequence shown here is derived from an EMBL/GenBank/DDBJ whole genome shotgun (WGS) entry which is preliminary data.</text>
</comment>
<dbReference type="InterPro" id="IPR051159">
    <property type="entry name" value="Hexapeptide_acetyltransf"/>
</dbReference>
<evidence type="ECO:0000256" key="1">
    <source>
        <dbReference type="ARBA" id="ARBA00007274"/>
    </source>
</evidence>
<dbReference type="PANTHER" id="PTHR23416">
    <property type="entry name" value="SIALIC ACID SYNTHASE-RELATED"/>
    <property type="match status" value="1"/>
</dbReference>
<evidence type="ECO:0000259" key="3">
    <source>
        <dbReference type="SMART" id="SM01266"/>
    </source>
</evidence>
<keyword evidence="5" id="KW-1185">Reference proteome</keyword>
<evidence type="ECO:0000313" key="5">
    <source>
        <dbReference type="Proteomes" id="UP001629113"/>
    </source>
</evidence>
<dbReference type="Gene3D" id="2.160.10.10">
    <property type="entry name" value="Hexapeptide repeat proteins"/>
    <property type="match status" value="2"/>
</dbReference>
<evidence type="ECO:0000313" key="4">
    <source>
        <dbReference type="EMBL" id="KAL3417315.1"/>
    </source>
</evidence>
<comment type="similarity">
    <text evidence="1">Belongs to the transferase hexapeptide repeat family.</text>
</comment>
<dbReference type="EMBL" id="JBFCZG010000011">
    <property type="protein sequence ID" value="KAL3417315.1"/>
    <property type="molecule type" value="Genomic_DNA"/>
</dbReference>
<sequence>MPDTDNPTEAFNPAVAENVNGAFNESPAPIDEEENEARMLKGHLYHAFMPGLTIKRNRCHHACHRFNQAGEQPRRKLVELWREIIDDNSPLPAPGNSDEEDFELLADEPYIDGPIRVDYGTNLSGTHPTDPSVRNGIRGPELGKPITIGKDCWLGGNVIILPGVTIGDGSTIGAGSVVTRDVPSRVIVAGNPAKVIRGISSSETGR</sequence>
<dbReference type="Proteomes" id="UP001629113">
    <property type="component" value="Unassembled WGS sequence"/>
</dbReference>
<organism evidence="4 5">
    <name type="scientific">Phlyctema vagabunda</name>
    <dbReference type="NCBI Taxonomy" id="108571"/>
    <lineage>
        <taxon>Eukaryota</taxon>
        <taxon>Fungi</taxon>
        <taxon>Dikarya</taxon>
        <taxon>Ascomycota</taxon>
        <taxon>Pezizomycotina</taxon>
        <taxon>Leotiomycetes</taxon>
        <taxon>Helotiales</taxon>
        <taxon>Dermateaceae</taxon>
        <taxon>Phlyctema</taxon>
    </lineage>
</organism>
<evidence type="ECO:0000256" key="2">
    <source>
        <dbReference type="ARBA" id="ARBA00022679"/>
    </source>
</evidence>
<feature type="domain" description="Maltose/galactoside acetyltransferase" evidence="3">
    <location>
        <begin position="36"/>
        <end position="87"/>
    </location>
</feature>
<proteinExistence type="inferred from homology"/>
<dbReference type="SUPFAM" id="SSF51161">
    <property type="entry name" value="Trimeric LpxA-like enzymes"/>
    <property type="match status" value="1"/>
</dbReference>
<dbReference type="SMART" id="SM01266">
    <property type="entry name" value="Mac"/>
    <property type="match status" value="1"/>
</dbReference>
<protein>
    <submittedName>
        <fullName evidence="4">Galactoside O-acetyltransferase</fullName>
    </submittedName>
</protein>
<keyword evidence="2" id="KW-0808">Transferase</keyword>
<dbReference type="InterPro" id="IPR011004">
    <property type="entry name" value="Trimer_LpxA-like_sf"/>
</dbReference>
<dbReference type="Pfam" id="PF12464">
    <property type="entry name" value="Mac"/>
    <property type="match status" value="1"/>
</dbReference>
<gene>
    <name evidence="4" type="ORF">PVAG01_11316</name>
</gene>
<accession>A0ABR4P1Y5</accession>
<dbReference type="InterPro" id="IPR001451">
    <property type="entry name" value="Hexapep"/>
</dbReference>
<dbReference type="Pfam" id="PF00132">
    <property type="entry name" value="Hexapep"/>
    <property type="match status" value="1"/>
</dbReference>
<dbReference type="InterPro" id="IPR018357">
    <property type="entry name" value="Hexapep_transf_CS"/>
</dbReference>
<dbReference type="PROSITE" id="PS00101">
    <property type="entry name" value="HEXAPEP_TRANSFERASES"/>
    <property type="match status" value="1"/>
</dbReference>
<dbReference type="PANTHER" id="PTHR23416:SF54">
    <property type="entry name" value="ACETYLTRANSFERASE, CYSE_LACA_LPXA_NODL FAMILY (AFU_ORTHOLOGUE AFUA_2G08430)-RELATED"/>
    <property type="match status" value="1"/>
</dbReference>